<feature type="transmembrane region" description="Helical" evidence="8">
    <location>
        <begin position="658"/>
        <end position="681"/>
    </location>
</feature>
<feature type="region of interest" description="Disordered" evidence="7">
    <location>
        <begin position="229"/>
        <end position="256"/>
    </location>
</feature>
<feature type="region of interest" description="Disordered" evidence="7">
    <location>
        <begin position="277"/>
        <end position="313"/>
    </location>
</feature>
<dbReference type="Gene3D" id="1.20.1540.10">
    <property type="entry name" value="Rhomboid-like"/>
    <property type="match status" value="1"/>
</dbReference>
<feature type="transmembrane region" description="Helical" evidence="8">
    <location>
        <begin position="622"/>
        <end position="646"/>
    </location>
</feature>
<dbReference type="SUPFAM" id="SSF144091">
    <property type="entry name" value="Rhomboid-like"/>
    <property type="match status" value="1"/>
</dbReference>
<dbReference type="InterPro" id="IPR051512">
    <property type="entry name" value="Inactive_Rhomboid"/>
</dbReference>
<keyword evidence="11" id="KW-1185">Reference proteome</keyword>
<keyword evidence="3 8" id="KW-0812">Transmembrane</keyword>
<feature type="transmembrane region" description="Helical" evidence="8">
    <location>
        <begin position="371"/>
        <end position="394"/>
    </location>
</feature>
<feature type="transmembrane region" description="Helical" evidence="8">
    <location>
        <begin position="739"/>
        <end position="758"/>
    </location>
</feature>
<feature type="domain" description="Peptidase S54 rhomboid" evidence="9">
    <location>
        <begin position="617"/>
        <end position="753"/>
    </location>
</feature>
<comment type="similarity">
    <text evidence="2">Belongs to the peptidase S54 family.</text>
</comment>
<evidence type="ECO:0000313" key="10">
    <source>
        <dbReference type="EMBL" id="GFR65939.1"/>
    </source>
</evidence>
<name>A0AAV4EY05_9GAST</name>
<proteinExistence type="inferred from homology"/>
<comment type="caution">
    <text evidence="10">The sequence shown here is derived from an EMBL/GenBank/DDBJ whole genome shotgun (WGS) entry which is preliminary data.</text>
</comment>
<dbReference type="Proteomes" id="UP000762676">
    <property type="component" value="Unassembled WGS sequence"/>
</dbReference>
<accession>A0AAV4EY05</accession>
<evidence type="ECO:0000256" key="3">
    <source>
        <dbReference type="ARBA" id="ARBA00022692"/>
    </source>
</evidence>
<feature type="transmembrane region" description="Helical" evidence="8">
    <location>
        <begin position="770"/>
        <end position="791"/>
    </location>
</feature>
<dbReference type="GO" id="GO:0004252">
    <property type="term" value="F:serine-type endopeptidase activity"/>
    <property type="evidence" value="ECO:0007669"/>
    <property type="project" value="InterPro"/>
</dbReference>
<evidence type="ECO:0000256" key="1">
    <source>
        <dbReference type="ARBA" id="ARBA00004477"/>
    </source>
</evidence>
<evidence type="ECO:0000259" key="9">
    <source>
        <dbReference type="Pfam" id="PF01694"/>
    </source>
</evidence>
<dbReference type="PANTHER" id="PTHR45965:SF3">
    <property type="entry name" value="INACTIVE RHOMBOID PROTEIN 1"/>
    <property type="match status" value="1"/>
</dbReference>
<evidence type="ECO:0000256" key="7">
    <source>
        <dbReference type="SAM" id="MobiDB-lite"/>
    </source>
</evidence>
<dbReference type="GO" id="GO:0005789">
    <property type="term" value="C:endoplasmic reticulum membrane"/>
    <property type="evidence" value="ECO:0007669"/>
    <property type="project" value="UniProtKB-SubCell"/>
</dbReference>
<dbReference type="EMBL" id="BMAT01003988">
    <property type="protein sequence ID" value="GFR65939.1"/>
    <property type="molecule type" value="Genomic_DNA"/>
</dbReference>
<sequence>MDDCNPALAVVIALALENENDEHSKKKTRKVVKAMFLKPPSPTFGHTKLLRELSHNEPVVIQNFLRMDVESYYELLQMAEPLIEKTTTNIRSLSKKALILMFRHFRERQHGIRSNLKKARQSIAEFFGVSEEDEKNAIRWEKRRVRMASAIGKGIKEETLSPGGDLTDGMPHIRDPLRRPTRFSIGTRQINRQSSQFSVATSVAGDQRKKSVFQMTVKGLQSLSSIRRDVRSKKSFHGQSFPPGSVSQAPEDSKSTDDAFSLVDDVFFDEHLASRDARAHHRDLAGGPSAPGWRRRPPQPLPSTPGPDAVDGHDFGLSKIKDKVVQSAMNRDKRQLGVGKFGKFAKFSMKSSIVTKDVRQQLDNLDDHRPYFSYWVTFVQIVIFIVSVSVYGIAPIGVSTTKVSANVKMPNLAIQTETYVERENLWIGPRQADLIHLGAKYSPCMRVDDNLNKALAFDRQEESETACCIRNDGSGCVQTVESGCSTILSTWDKWTEENPGEGNRTSGTVCGQDPRFCSNPSSTPPFEWPDKITDWPICKDTAKHNQSAASKTDRHMHCDILGRPCCFGIQGECIITTPEHCNLKRGFFHSEASLCSQVNCFEEICGMIPFADSNNPDQFYRLWTSLFLHGGLVHLMISIFFQMFIMRDLEKLMGAIRTCIIYIGSGVAGNLASCTFIPYQVEVGPSGAQFGIAACMVVEVIQSYQMYRRPWRPVLITLGPLLCFFILGLLPWFDNWAHIFGFFFGFLLAFAVMPYVTFGKFDRHRKLVSIIVSLGLAIGLFTILVLVFYVAPLTECQWCIYLNCIPFTADFCDNMAVDLKKNTSYSTYI</sequence>
<evidence type="ECO:0000256" key="4">
    <source>
        <dbReference type="ARBA" id="ARBA00022824"/>
    </source>
</evidence>
<gene>
    <name evidence="10" type="ORF">ElyMa_001958800</name>
</gene>
<evidence type="ECO:0000256" key="5">
    <source>
        <dbReference type="ARBA" id="ARBA00022989"/>
    </source>
</evidence>
<evidence type="ECO:0000256" key="6">
    <source>
        <dbReference type="ARBA" id="ARBA00023136"/>
    </source>
</evidence>
<dbReference type="GO" id="GO:0042058">
    <property type="term" value="P:regulation of epidermal growth factor receptor signaling pathway"/>
    <property type="evidence" value="ECO:0007669"/>
    <property type="project" value="TreeGrafter"/>
</dbReference>
<keyword evidence="6 8" id="KW-0472">Membrane</keyword>
<keyword evidence="5 8" id="KW-1133">Transmembrane helix</keyword>
<organism evidence="10 11">
    <name type="scientific">Elysia marginata</name>
    <dbReference type="NCBI Taxonomy" id="1093978"/>
    <lineage>
        <taxon>Eukaryota</taxon>
        <taxon>Metazoa</taxon>
        <taxon>Spiralia</taxon>
        <taxon>Lophotrochozoa</taxon>
        <taxon>Mollusca</taxon>
        <taxon>Gastropoda</taxon>
        <taxon>Heterobranchia</taxon>
        <taxon>Euthyneura</taxon>
        <taxon>Panpulmonata</taxon>
        <taxon>Sacoglossa</taxon>
        <taxon>Placobranchoidea</taxon>
        <taxon>Plakobranchidae</taxon>
        <taxon>Elysia</taxon>
    </lineage>
</organism>
<dbReference type="GO" id="GO:0050708">
    <property type="term" value="P:regulation of protein secretion"/>
    <property type="evidence" value="ECO:0007669"/>
    <property type="project" value="TreeGrafter"/>
</dbReference>
<dbReference type="Pfam" id="PF01694">
    <property type="entry name" value="Rhomboid"/>
    <property type="match status" value="1"/>
</dbReference>
<protein>
    <submittedName>
        <fullName evidence="10">Inactive rhomboid protein 1-like</fullName>
    </submittedName>
</protein>
<dbReference type="InterPro" id="IPR022764">
    <property type="entry name" value="Peptidase_S54_rhomboid_dom"/>
</dbReference>
<reference evidence="10 11" key="1">
    <citation type="journal article" date="2021" name="Elife">
        <title>Chloroplast acquisition without the gene transfer in kleptoplastic sea slugs, Plakobranchus ocellatus.</title>
        <authorList>
            <person name="Maeda T."/>
            <person name="Takahashi S."/>
            <person name="Yoshida T."/>
            <person name="Shimamura S."/>
            <person name="Takaki Y."/>
            <person name="Nagai Y."/>
            <person name="Toyoda A."/>
            <person name="Suzuki Y."/>
            <person name="Arimoto A."/>
            <person name="Ishii H."/>
            <person name="Satoh N."/>
            <person name="Nishiyama T."/>
            <person name="Hasebe M."/>
            <person name="Maruyama T."/>
            <person name="Minagawa J."/>
            <person name="Obokata J."/>
            <person name="Shigenobu S."/>
        </authorList>
    </citation>
    <scope>NUCLEOTIDE SEQUENCE [LARGE SCALE GENOMIC DNA]</scope>
</reference>
<keyword evidence="4" id="KW-0256">Endoplasmic reticulum</keyword>
<dbReference type="AlphaFoldDB" id="A0AAV4EY05"/>
<evidence type="ECO:0000313" key="11">
    <source>
        <dbReference type="Proteomes" id="UP000762676"/>
    </source>
</evidence>
<dbReference type="PANTHER" id="PTHR45965">
    <property type="entry name" value="INACTIVE RHOMBOID PROTEIN"/>
    <property type="match status" value="1"/>
</dbReference>
<evidence type="ECO:0000256" key="8">
    <source>
        <dbReference type="SAM" id="Phobius"/>
    </source>
</evidence>
<feature type="transmembrane region" description="Helical" evidence="8">
    <location>
        <begin position="714"/>
        <end position="733"/>
    </location>
</feature>
<dbReference type="FunFam" id="1.20.1540.10:FF:000025">
    <property type="entry name" value="Putative rhomboid family"/>
    <property type="match status" value="1"/>
</dbReference>
<comment type="subcellular location">
    <subcellularLocation>
        <location evidence="1">Endoplasmic reticulum membrane</location>
        <topology evidence="1">Multi-pass membrane protein</topology>
    </subcellularLocation>
</comment>
<feature type="region of interest" description="Disordered" evidence="7">
    <location>
        <begin position="158"/>
        <end position="178"/>
    </location>
</feature>
<evidence type="ECO:0000256" key="2">
    <source>
        <dbReference type="ARBA" id="ARBA00009045"/>
    </source>
</evidence>
<dbReference type="InterPro" id="IPR035952">
    <property type="entry name" value="Rhomboid-like_sf"/>
</dbReference>